<reference evidence="8 9" key="1">
    <citation type="submission" date="2013-03" db="EMBL/GenBank/DDBJ databases">
        <title>The Genome Sequence of Phialophora europaea CBS 101466.</title>
        <authorList>
            <consortium name="The Broad Institute Genomics Platform"/>
            <person name="Cuomo C."/>
            <person name="de Hoog S."/>
            <person name="Gorbushina A."/>
            <person name="Walker B."/>
            <person name="Young S.K."/>
            <person name="Zeng Q."/>
            <person name="Gargeya S."/>
            <person name="Fitzgerald M."/>
            <person name="Haas B."/>
            <person name="Abouelleil A."/>
            <person name="Allen A.W."/>
            <person name="Alvarado L."/>
            <person name="Arachchi H.M."/>
            <person name="Berlin A.M."/>
            <person name="Chapman S.B."/>
            <person name="Gainer-Dewar J."/>
            <person name="Goldberg J."/>
            <person name="Griggs A."/>
            <person name="Gujja S."/>
            <person name="Hansen M."/>
            <person name="Howarth C."/>
            <person name="Imamovic A."/>
            <person name="Ireland A."/>
            <person name="Larimer J."/>
            <person name="McCowan C."/>
            <person name="Murphy C."/>
            <person name="Pearson M."/>
            <person name="Poon T.W."/>
            <person name="Priest M."/>
            <person name="Roberts A."/>
            <person name="Saif S."/>
            <person name="Shea T."/>
            <person name="Sisk P."/>
            <person name="Sykes S."/>
            <person name="Wortman J."/>
            <person name="Nusbaum C."/>
            <person name="Birren B."/>
        </authorList>
    </citation>
    <scope>NUCLEOTIDE SEQUENCE [LARGE SCALE GENOMIC DNA]</scope>
    <source>
        <strain evidence="8 9">CBS 101466</strain>
    </source>
</reference>
<comment type="similarity">
    <text evidence="5">Belongs to the TAF13 family.</text>
</comment>
<keyword evidence="9" id="KW-1185">Reference proteome</keyword>
<dbReference type="GO" id="GO:0046982">
    <property type="term" value="F:protein heterodimerization activity"/>
    <property type="evidence" value="ECO:0007669"/>
    <property type="project" value="InterPro"/>
</dbReference>
<dbReference type="Pfam" id="PF02269">
    <property type="entry name" value="TFIID-18kDa"/>
    <property type="match status" value="1"/>
</dbReference>
<keyword evidence="2" id="KW-0805">Transcription regulation</keyword>
<dbReference type="GeneID" id="19971950"/>
<dbReference type="SUPFAM" id="SSF47113">
    <property type="entry name" value="Histone-fold"/>
    <property type="match status" value="1"/>
</dbReference>
<dbReference type="GO" id="GO:0005669">
    <property type="term" value="C:transcription factor TFIID complex"/>
    <property type="evidence" value="ECO:0007669"/>
    <property type="project" value="TreeGrafter"/>
</dbReference>
<feature type="compositionally biased region" description="Basic and acidic residues" evidence="7">
    <location>
        <begin position="249"/>
        <end position="268"/>
    </location>
</feature>
<proteinExistence type="inferred from homology"/>
<name>W2RVJ7_CYPE1</name>
<dbReference type="Proteomes" id="UP000030752">
    <property type="component" value="Unassembled WGS sequence"/>
</dbReference>
<dbReference type="Gene3D" id="1.10.20.10">
    <property type="entry name" value="Histone, subunit A"/>
    <property type="match status" value="1"/>
</dbReference>
<keyword evidence="4" id="KW-0539">Nucleus</keyword>
<evidence type="ECO:0000256" key="7">
    <source>
        <dbReference type="SAM" id="MobiDB-lite"/>
    </source>
</evidence>
<accession>W2RVJ7</accession>
<organism evidence="8 9">
    <name type="scientific">Cyphellophora europaea (strain CBS 101466)</name>
    <name type="common">Phialophora europaea</name>
    <dbReference type="NCBI Taxonomy" id="1220924"/>
    <lineage>
        <taxon>Eukaryota</taxon>
        <taxon>Fungi</taxon>
        <taxon>Dikarya</taxon>
        <taxon>Ascomycota</taxon>
        <taxon>Pezizomycotina</taxon>
        <taxon>Eurotiomycetes</taxon>
        <taxon>Chaetothyriomycetidae</taxon>
        <taxon>Chaetothyriales</taxon>
        <taxon>Cyphellophoraceae</taxon>
        <taxon>Cyphellophora</taxon>
    </lineage>
</organism>
<evidence type="ECO:0000313" key="9">
    <source>
        <dbReference type="Proteomes" id="UP000030752"/>
    </source>
</evidence>
<feature type="region of interest" description="Disordered" evidence="7">
    <location>
        <begin position="74"/>
        <end position="112"/>
    </location>
</feature>
<feature type="region of interest" description="Disordered" evidence="7">
    <location>
        <begin position="169"/>
        <end position="268"/>
    </location>
</feature>
<comment type="subcellular location">
    <subcellularLocation>
        <location evidence="1">Nucleus</location>
    </subcellularLocation>
</comment>
<dbReference type="STRING" id="1220924.W2RVJ7"/>
<dbReference type="PANTHER" id="PTHR11380:SF5">
    <property type="entry name" value="TRANSCRIPTION INITIATION FACTOR TFIID SUBUNIT 13"/>
    <property type="match status" value="1"/>
</dbReference>
<evidence type="ECO:0000256" key="1">
    <source>
        <dbReference type="ARBA" id="ARBA00004123"/>
    </source>
</evidence>
<sequence length="268" mass="29665">MAPNDTVTMNPNQVNKFPYLKAHQFPGPYVRPLKKHKAMEYRARAGKHHGTLNFGKDLENALYAYGNPAHPDISDPHADSLTYLNRLPTPNHSHRPHPFHSSGKDAEKNGHQQPFPETLRVLDEIVTDFIIEVCHEAVDHATFEGRHKVNPQDITFVFRNDKAMLGRMRAMSSKSRVIKEQRKMADDKPMGEKMTVDQLMELGEAAGEEGTGKGKGRGKGRRKRKAQDVDDAPSPAGGVSDGGSEDGDGATRDGEEPLAKRARSENAS</sequence>
<dbReference type="GO" id="GO:0051123">
    <property type="term" value="P:RNA polymerase II preinitiation complex assembly"/>
    <property type="evidence" value="ECO:0007669"/>
    <property type="project" value="TreeGrafter"/>
</dbReference>
<dbReference type="InterPro" id="IPR009072">
    <property type="entry name" value="Histone-fold"/>
</dbReference>
<protein>
    <recommendedName>
        <fullName evidence="6">Transcription initiation factor TFIID subunit 13</fullName>
    </recommendedName>
</protein>
<dbReference type="eggNOG" id="KOG3901">
    <property type="taxonomic scope" value="Eukaryota"/>
</dbReference>
<dbReference type="EMBL" id="KB822720">
    <property type="protein sequence ID" value="ETN40335.1"/>
    <property type="molecule type" value="Genomic_DNA"/>
</dbReference>
<dbReference type="VEuPathDB" id="FungiDB:HMPREF1541_04611"/>
<dbReference type="InterPro" id="IPR003195">
    <property type="entry name" value="TFIID_TAF13"/>
</dbReference>
<dbReference type="InParanoid" id="W2RVJ7"/>
<dbReference type="HOGENOM" id="CLU_076665_1_1_1"/>
<evidence type="ECO:0000256" key="6">
    <source>
        <dbReference type="ARBA" id="ARBA00040136"/>
    </source>
</evidence>
<evidence type="ECO:0000256" key="2">
    <source>
        <dbReference type="ARBA" id="ARBA00023015"/>
    </source>
</evidence>
<feature type="compositionally biased region" description="Basic residues" evidence="7">
    <location>
        <begin position="214"/>
        <end position="225"/>
    </location>
</feature>
<evidence type="ECO:0000256" key="4">
    <source>
        <dbReference type="ARBA" id="ARBA00023242"/>
    </source>
</evidence>
<feature type="compositionally biased region" description="Basic and acidic residues" evidence="7">
    <location>
        <begin position="177"/>
        <end position="195"/>
    </location>
</feature>
<dbReference type="OrthoDB" id="10266074at2759"/>
<dbReference type="PANTHER" id="PTHR11380">
    <property type="entry name" value="TRANSCRIPTION INITIATION FACTOR TFIID/SUPT3-RELATED"/>
    <property type="match status" value="1"/>
</dbReference>
<keyword evidence="3" id="KW-0804">Transcription</keyword>
<gene>
    <name evidence="8" type="ORF">HMPREF1541_04611</name>
</gene>
<evidence type="ECO:0000256" key="5">
    <source>
        <dbReference type="ARBA" id="ARBA00038392"/>
    </source>
</evidence>
<evidence type="ECO:0000313" key="8">
    <source>
        <dbReference type="EMBL" id="ETN40335.1"/>
    </source>
</evidence>
<evidence type="ECO:0000256" key="3">
    <source>
        <dbReference type="ARBA" id="ARBA00023163"/>
    </source>
</evidence>
<dbReference type="RefSeq" id="XP_008717178.1">
    <property type="nucleotide sequence ID" value="XM_008718956.1"/>
</dbReference>
<dbReference type="AlphaFoldDB" id="W2RVJ7"/>